<reference evidence="2" key="1">
    <citation type="submission" date="2022-10" db="EMBL/GenBank/DDBJ databases">
        <title>The complete genomes of actinobacterial strains from the NBC collection.</title>
        <authorList>
            <person name="Joergensen T.S."/>
            <person name="Alvarez Arevalo M."/>
            <person name="Sterndorff E.B."/>
            <person name="Faurdal D."/>
            <person name="Vuksanovic O."/>
            <person name="Mourched A.-S."/>
            <person name="Charusanti P."/>
            <person name="Shaw S."/>
            <person name="Blin K."/>
            <person name="Weber T."/>
        </authorList>
    </citation>
    <scope>NUCLEOTIDE SEQUENCE</scope>
    <source>
        <strain evidence="2">NBC_00302</strain>
    </source>
</reference>
<sequence>MSTTSQTQQPACNHRALEVTTVLLGAVIVALIAVIVAVVSNANPLTAVSAGVSAFVSAFAVGIGAAAYVKHGS</sequence>
<evidence type="ECO:0000313" key="3">
    <source>
        <dbReference type="Proteomes" id="UP001432071"/>
    </source>
</evidence>
<dbReference type="EMBL" id="CP108038">
    <property type="protein sequence ID" value="WUN89788.1"/>
    <property type="molecule type" value="Genomic_DNA"/>
</dbReference>
<keyword evidence="3" id="KW-1185">Reference proteome</keyword>
<keyword evidence="1" id="KW-1133">Transmembrane helix</keyword>
<accession>A0ABZ1R486</accession>
<dbReference type="GeneID" id="93765060"/>
<feature type="transmembrane region" description="Helical" evidence="1">
    <location>
        <begin position="45"/>
        <end position="69"/>
    </location>
</feature>
<name>A0ABZ1R486_9ACTN</name>
<organism evidence="2 3">
    <name type="scientific">Streptomyces bobili</name>
    <dbReference type="NCBI Taxonomy" id="67280"/>
    <lineage>
        <taxon>Bacteria</taxon>
        <taxon>Bacillati</taxon>
        <taxon>Actinomycetota</taxon>
        <taxon>Actinomycetes</taxon>
        <taxon>Kitasatosporales</taxon>
        <taxon>Streptomycetaceae</taxon>
        <taxon>Streptomyces</taxon>
    </lineage>
</organism>
<evidence type="ECO:0000313" key="2">
    <source>
        <dbReference type="EMBL" id="WUN89788.1"/>
    </source>
</evidence>
<dbReference type="RefSeq" id="WP_328736507.1">
    <property type="nucleotide sequence ID" value="NZ_CP108038.1"/>
</dbReference>
<dbReference type="Proteomes" id="UP001432071">
    <property type="component" value="Chromosome"/>
</dbReference>
<keyword evidence="1" id="KW-0812">Transmembrane</keyword>
<keyword evidence="1" id="KW-0472">Membrane</keyword>
<feature type="transmembrane region" description="Helical" evidence="1">
    <location>
        <begin position="21"/>
        <end position="39"/>
    </location>
</feature>
<proteinExistence type="predicted"/>
<evidence type="ECO:0000256" key="1">
    <source>
        <dbReference type="SAM" id="Phobius"/>
    </source>
</evidence>
<gene>
    <name evidence="2" type="ORF">OHT53_28780</name>
</gene>
<protein>
    <submittedName>
        <fullName evidence="2">Uncharacterized protein</fullName>
    </submittedName>
</protein>